<comment type="caution">
    <text evidence="1">The sequence shown here is derived from an EMBL/GenBank/DDBJ whole genome shotgun (WGS) entry which is preliminary data.</text>
</comment>
<proteinExistence type="predicted"/>
<dbReference type="Proteomes" id="UP000307244">
    <property type="component" value="Unassembled WGS sequence"/>
</dbReference>
<evidence type="ECO:0000313" key="2">
    <source>
        <dbReference type="Proteomes" id="UP000307244"/>
    </source>
</evidence>
<gene>
    <name evidence="1" type="ORF">FA047_03050</name>
</gene>
<dbReference type="RefSeq" id="WP_136834503.1">
    <property type="nucleotide sequence ID" value="NZ_SWBQ01000001.1"/>
</dbReference>
<accession>A0A4U1CTL6</accession>
<dbReference type="AlphaFoldDB" id="A0A4U1CTL6"/>
<reference evidence="1 2" key="1">
    <citation type="submission" date="2019-04" db="EMBL/GenBank/DDBJ databases">
        <title>Pedobacter sp. RP-3-15 sp. nov., isolated from Arctic soil.</title>
        <authorList>
            <person name="Dahal R.H."/>
            <person name="Kim D.-U."/>
        </authorList>
    </citation>
    <scope>NUCLEOTIDE SEQUENCE [LARGE SCALE GENOMIC DNA]</scope>
    <source>
        <strain evidence="1 2">RP-3-15</strain>
    </source>
</reference>
<evidence type="ECO:0000313" key="1">
    <source>
        <dbReference type="EMBL" id="TKC09088.1"/>
    </source>
</evidence>
<dbReference type="OrthoDB" id="673589at2"/>
<protein>
    <recommendedName>
        <fullName evidence="3">Lipoprotein</fullName>
    </recommendedName>
</protein>
<dbReference type="EMBL" id="SWBQ01000001">
    <property type="protein sequence ID" value="TKC09088.1"/>
    <property type="molecule type" value="Genomic_DNA"/>
</dbReference>
<name>A0A4U1CTL6_9SPHI</name>
<organism evidence="1 2">
    <name type="scientific">Pedobacter frigoris</name>
    <dbReference type="NCBI Taxonomy" id="2571272"/>
    <lineage>
        <taxon>Bacteria</taxon>
        <taxon>Pseudomonadati</taxon>
        <taxon>Bacteroidota</taxon>
        <taxon>Sphingobacteriia</taxon>
        <taxon>Sphingobacteriales</taxon>
        <taxon>Sphingobacteriaceae</taxon>
        <taxon>Pedobacter</taxon>
    </lineage>
</organism>
<sequence length="157" mass="18247">MDLSRTKRLRKIIGFNVLILFFVSSCSQLDNQSLGENLSIWEGDKKEDRAIVYCEGNCRGGIYVIPSYDRHYDSSGRYAEYLIDAKSNADWVIAKTFMIKHDRRNYWIINKEFNINNLDCEKANCDSIIQSKIIGPLDYQTLKEKNKALNINLTLEH</sequence>
<keyword evidence="2" id="KW-1185">Reference proteome</keyword>
<dbReference type="PROSITE" id="PS51257">
    <property type="entry name" value="PROKAR_LIPOPROTEIN"/>
    <property type="match status" value="1"/>
</dbReference>
<evidence type="ECO:0008006" key="3">
    <source>
        <dbReference type="Google" id="ProtNLM"/>
    </source>
</evidence>